<dbReference type="EMBL" id="JAACJO010000001">
    <property type="protein sequence ID" value="KAF5363798.1"/>
    <property type="molecule type" value="Genomic_DNA"/>
</dbReference>
<sequence length="381" mass="44391">MLCSSYTWSSYPRTRITMPRFGLTRQQLIRGATTSPWTTNFRHMEAFPKKWRKRFSIRDPVIKSVRPKDRVKYWNVVPGDQIRLLGDKTNTLHEVLSINKVSNRVFVKGTSDGDENKVKSNKNYHYSRCQLFIGNYELPPAPGSLEAQITPVFAKRLGTSAPFWNPFLRRFDWQRFATNTVPRLPSSAGERHLVPWPEAPKARIPEPSSYDAAHDVVAQVTYELPKFSASVNGPLPRASEDAFLASIINPHLRDTVDATAPVEPFLHKELSNPHSRAKKLRRFREYQIRIKAVRFELLTHELKHLNGRKPQEARAEALFKWRAMLKSERDERKKMRWKHKAEMANLERKAARKARKEVQQRRRLTELVLEEGKNQVIPRDI</sequence>
<dbReference type="OrthoDB" id="359154at2759"/>
<protein>
    <submittedName>
        <fullName evidence="1">Uncharacterized protein</fullName>
    </submittedName>
</protein>
<dbReference type="AlphaFoldDB" id="A0A8H5GFA0"/>
<reference evidence="1 2" key="1">
    <citation type="journal article" date="2020" name="ISME J.">
        <title>Uncovering the hidden diversity of litter-decomposition mechanisms in mushroom-forming fungi.</title>
        <authorList>
            <person name="Floudas D."/>
            <person name="Bentzer J."/>
            <person name="Ahren D."/>
            <person name="Johansson T."/>
            <person name="Persson P."/>
            <person name="Tunlid A."/>
        </authorList>
    </citation>
    <scope>NUCLEOTIDE SEQUENCE [LARGE SCALE GENOMIC DNA]</scope>
    <source>
        <strain evidence="1 2">CBS 146.42</strain>
    </source>
</reference>
<accession>A0A8H5GFA0</accession>
<organism evidence="1 2">
    <name type="scientific">Leucocoprinus leucothites</name>
    <dbReference type="NCBI Taxonomy" id="201217"/>
    <lineage>
        <taxon>Eukaryota</taxon>
        <taxon>Fungi</taxon>
        <taxon>Dikarya</taxon>
        <taxon>Basidiomycota</taxon>
        <taxon>Agaricomycotina</taxon>
        <taxon>Agaricomycetes</taxon>
        <taxon>Agaricomycetidae</taxon>
        <taxon>Agaricales</taxon>
        <taxon>Agaricineae</taxon>
        <taxon>Agaricaceae</taxon>
        <taxon>Leucocoprinus</taxon>
    </lineage>
</organism>
<name>A0A8H5GFA0_9AGAR</name>
<evidence type="ECO:0000313" key="1">
    <source>
        <dbReference type="EMBL" id="KAF5363798.1"/>
    </source>
</evidence>
<dbReference type="Proteomes" id="UP000559027">
    <property type="component" value="Unassembled WGS sequence"/>
</dbReference>
<keyword evidence="2" id="KW-1185">Reference proteome</keyword>
<comment type="caution">
    <text evidence="1">The sequence shown here is derived from an EMBL/GenBank/DDBJ whole genome shotgun (WGS) entry which is preliminary data.</text>
</comment>
<proteinExistence type="predicted"/>
<evidence type="ECO:0000313" key="2">
    <source>
        <dbReference type="Proteomes" id="UP000559027"/>
    </source>
</evidence>
<gene>
    <name evidence="1" type="ORF">D9756_000783</name>
</gene>